<protein>
    <submittedName>
        <fullName evidence="2">Uncharacterized protein</fullName>
    </submittedName>
</protein>
<name>A0A1H1RL31_9PSED</name>
<dbReference type="EMBL" id="LT629762">
    <property type="protein sequence ID" value="SDS36497.1"/>
    <property type="molecule type" value="Genomic_DNA"/>
</dbReference>
<reference evidence="2 3" key="1">
    <citation type="submission" date="2016-10" db="EMBL/GenBank/DDBJ databases">
        <authorList>
            <person name="de Groot N.N."/>
        </authorList>
    </citation>
    <scope>NUCLEOTIDE SEQUENCE [LARGE SCALE GENOMIC DNA]</scope>
    <source>
        <strain evidence="2 3">LMG 26867</strain>
    </source>
</reference>
<dbReference type="Proteomes" id="UP000198481">
    <property type="component" value="Chromosome I"/>
</dbReference>
<evidence type="ECO:0000256" key="1">
    <source>
        <dbReference type="SAM" id="Phobius"/>
    </source>
</evidence>
<dbReference type="STRING" id="1148509.SAMN05216222_1293"/>
<keyword evidence="1" id="KW-1133">Transmembrane helix</keyword>
<evidence type="ECO:0000313" key="2">
    <source>
        <dbReference type="EMBL" id="SDS36497.1"/>
    </source>
</evidence>
<feature type="transmembrane region" description="Helical" evidence="1">
    <location>
        <begin position="25"/>
        <end position="46"/>
    </location>
</feature>
<gene>
    <name evidence="2" type="ORF">SAMN05216222_1293</name>
</gene>
<dbReference type="AlphaFoldDB" id="A0A1H1RL31"/>
<organism evidence="2 3">
    <name type="scientific">Pseudomonas prosekii</name>
    <dbReference type="NCBI Taxonomy" id="1148509"/>
    <lineage>
        <taxon>Bacteria</taxon>
        <taxon>Pseudomonadati</taxon>
        <taxon>Pseudomonadota</taxon>
        <taxon>Gammaproteobacteria</taxon>
        <taxon>Pseudomonadales</taxon>
        <taxon>Pseudomonadaceae</taxon>
        <taxon>Pseudomonas</taxon>
    </lineage>
</organism>
<sequence length="93" mass="10225">MAVGQLEEISLTHRYREQAHSYRGLAVFINSLLSTNLVGVSLLAMAQGQSKQIPTDSVLSQSTRIKPLPGSELYWCSNFRTPICVHKSCSGIC</sequence>
<proteinExistence type="predicted"/>
<accession>A0A1H1RL31</accession>
<keyword evidence="1" id="KW-0472">Membrane</keyword>
<keyword evidence="1" id="KW-0812">Transmembrane</keyword>
<evidence type="ECO:0000313" key="3">
    <source>
        <dbReference type="Proteomes" id="UP000198481"/>
    </source>
</evidence>